<evidence type="ECO:0000313" key="6">
    <source>
        <dbReference type="EMBL" id="GBF49337.1"/>
    </source>
</evidence>
<dbReference type="Proteomes" id="UP000245133">
    <property type="component" value="Unassembled WGS sequence"/>
</dbReference>
<keyword evidence="3" id="KW-1133">Transmembrane helix</keyword>
<comment type="caution">
    <text evidence="6">The sequence shown here is derived from an EMBL/GenBank/DDBJ whole genome shotgun (WGS) entry which is preliminary data.</text>
</comment>
<sequence length="105" mass="11818">MKETYVKENFWKKVKEVGGKVPFLRDAIALYYCLLDESTSLTAKASIAFALAYFILPIDAIPDLFLVLGFTDDATIIASTIYMLQTQLKPIHYEKADAFMKPDGT</sequence>
<dbReference type="GO" id="GO:0012505">
    <property type="term" value="C:endomembrane system"/>
    <property type="evidence" value="ECO:0007669"/>
    <property type="project" value="UniProtKB-SubCell"/>
</dbReference>
<gene>
    <name evidence="6" type="ORF">LPTSP4_08480</name>
</gene>
<evidence type="ECO:0000256" key="4">
    <source>
        <dbReference type="ARBA" id="ARBA00023136"/>
    </source>
</evidence>
<dbReference type="OrthoDB" id="9800202at2"/>
<evidence type="ECO:0000313" key="7">
    <source>
        <dbReference type="Proteomes" id="UP000245133"/>
    </source>
</evidence>
<evidence type="ECO:0000256" key="3">
    <source>
        <dbReference type="ARBA" id="ARBA00022989"/>
    </source>
</evidence>
<keyword evidence="4" id="KW-0472">Membrane</keyword>
<dbReference type="RefSeq" id="WP_108974144.1">
    <property type="nucleotide sequence ID" value="NZ_BFBB01000003.1"/>
</dbReference>
<evidence type="ECO:0000256" key="1">
    <source>
        <dbReference type="ARBA" id="ARBA00004127"/>
    </source>
</evidence>
<dbReference type="InterPro" id="IPR010652">
    <property type="entry name" value="DUF1232"/>
</dbReference>
<dbReference type="PIRSF" id="PIRSF031804">
    <property type="entry name" value="UCP031804"/>
    <property type="match status" value="1"/>
</dbReference>
<dbReference type="InterPro" id="IPR016983">
    <property type="entry name" value="UCP031804"/>
</dbReference>
<evidence type="ECO:0000256" key="2">
    <source>
        <dbReference type="ARBA" id="ARBA00022692"/>
    </source>
</evidence>
<keyword evidence="2" id="KW-0812">Transmembrane</keyword>
<name>A0A2P2DXH0_9LEPT</name>
<dbReference type="Pfam" id="PF06803">
    <property type="entry name" value="DUF1232"/>
    <property type="match status" value="1"/>
</dbReference>
<evidence type="ECO:0000259" key="5">
    <source>
        <dbReference type="Pfam" id="PF06803"/>
    </source>
</evidence>
<keyword evidence="7" id="KW-1185">Reference proteome</keyword>
<dbReference type="AlphaFoldDB" id="A0A2P2DXH0"/>
<proteinExistence type="predicted"/>
<reference evidence="6 7" key="1">
    <citation type="submission" date="2018-02" db="EMBL/GenBank/DDBJ databases">
        <title>Novel Leptospira species isolated from soil and water in Japan.</title>
        <authorList>
            <person name="Nakao R."/>
            <person name="Masuzawa T."/>
        </authorList>
    </citation>
    <scope>NUCLEOTIDE SEQUENCE [LARGE SCALE GENOMIC DNA]</scope>
    <source>
        <strain evidence="6 7">YH101</strain>
    </source>
</reference>
<accession>A0A2P2DXH0</accession>
<organism evidence="6 7">
    <name type="scientific">Leptospira ryugenii</name>
    <dbReference type="NCBI Taxonomy" id="1917863"/>
    <lineage>
        <taxon>Bacteria</taxon>
        <taxon>Pseudomonadati</taxon>
        <taxon>Spirochaetota</taxon>
        <taxon>Spirochaetia</taxon>
        <taxon>Leptospirales</taxon>
        <taxon>Leptospiraceae</taxon>
        <taxon>Leptospira</taxon>
    </lineage>
</organism>
<feature type="domain" description="DUF1232" evidence="5">
    <location>
        <begin position="43"/>
        <end position="78"/>
    </location>
</feature>
<protein>
    <recommendedName>
        <fullName evidence="5">DUF1232 domain-containing protein</fullName>
    </recommendedName>
</protein>
<comment type="subcellular location">
    <subcellularLocation>
        <location evidence="1">Endomembrane system</location>
        <topology evidence="1">Multi-pass membrane protein</topology>
    </subcellularLocation>
</comment>
<dbReference type="EMBL" id="BFBB01000003">
    <property type="protein sequence ID" value="GBF49337.1"/>
    <property type="molecule type" value="Genomic_DNA"/>
</dbReference>